<accession>A0ABX1F2N1</accession>
<dbReference type="PROSITE" id="PS51009">
    <property type="entry name" value="CYTCII"/>
    <property type="match status" value="1"/>
</dbReference>
<evidence type="ECO:0000256" key="1">
    <source>
        <dbReference type="SAM" id="SignalP"/>
    </source>
</evidence>
<gene>
    <name evidence="2" type="ORF">HB662_17390</name>
</gene>
<dbReference type="EMBL" id="JAAVTX010000005">
    <property type="protein sequence ID" value="NKE46559.1"/>
    <property type="molecule type" value="Genomic_DNA"/>
</dbReference>
<dbReference type="Gene3D" id="1.20.120.10">
    <property type="entry name" value="Cytochrome c/b562"/>
    <property type="match status" value="1"/>
</dbReference>
<name>A0ABX1F2N1_9PROT</name>
<dbReference type="Pfam" id="PF01322">
    <property type="entry name" value="Cytochrom_C_2"/>
    <property type="match status" value="1"/>
</dbReference>
<keyword evidence="3" id="KW-1185">Reference proteome</keyword>
<dbReference type="SUPFAM" id="SSF47175">
    <property type="entry name" value="Cytochromes"/>
    <property type="match status" value="1"/>
</dbReference>
<proteinExistence type="predicted"/>
<reference evidence="2 3" key="1">
    <citation type="submission" date="2020-03" db="EMBL/GenBank/DDBJ databases">
        <title>Roseomonas selenitidurans sp. nov. isolated from soil.</title>
        <authorList>
            <person name="Liu H."/>
        </authorList>
    </citation>
    <scope>NUCLEOTIDE SEQUENCE [LARGE SCALE GENOMIC DNA]</scope>
    <source>
        <strain evidence="2 3">JCM 15073</strain>
    </source>
</reference>
<dbReference type="InterPro" id="IPR002321">
    <property type="entry name" value="Cyt_c_II"/>
</dbReference>
<evidence type="ECO:0000313" key="3">
    <source>
        <dbReference type="Proteomes" id="UP000765160"/>
    </source>
</evidence>
<protein>
    <submittedName>
        <fullName evidence="2">Cytochrome c</fullName>
    </submittedName>
</protein>
<sequence>MRGWMMAAGGLVLLGAALGIAGAAVAQDVVADRRAGLRGLGQTMEAVAQTVQSRGDTRALVPRIEAMSAFVQTLPNLVPAASLTPPQPQGTQPGQTRALTAIEADRAGFQTRATNMVAALATLKTAAESGTISPDLLRATGGTCGACHQQFRAR</sequence>
<feature type="chain" id="PRO_5045735735" evidence="1">
    <location>
        <begin position="27"/>
        <end position="154"/>
    </location>
</feature>
<feature type="signal peptide" evidence="1">
    <location>
        <begin position="1"/>
        <end position="26"/>
    </location>
</feature>
<keyword evidence="1" id="KW-0732">Signal</keyword>
<dbReference type="InterPro" id="IPR010980">
    <property type="entry name" value="Cyt_c/b562"/>
</dbReference>
<evidence type="ECO:0000313" key="2">
    <source>
        <dbReference type="EMBL" id="NKE46559.1"/>
    </source>
</evidence>
<dbReference type="RefSeq" id="WP_168051089.1">
    <property type="nucleotide sequence ID" value="NZ_JAATJR010000005.1"/>
</dbReference>
<organism evidence="2 3">
    <name type="scientific">Falsiroseomonas frigidaquae</name>
    <dbReference type="NCBI Taxonomy" id="487318"/>
    <lineage>
        <taxon>Bacteria</taxon>
        <taxon>Pseudomonadati</taxon>
        <taxon>Pseudomonadota</taxon>
        <taxon>Alphaproteobacteria</taxon>
        <taxon>Acetobacterales</taxon>
        <taxon>Roseomonadaceae</taxon>
        <taxon>Falsiroseomonas</taxon>
    </lineage>
</organism>
<comment type="caution">
    <text evidence="2">The sequence shown here is derived from an EMBL/GenBank/DDBJ whole genome shotgun (WGS) entry which is preliminary data.</text>
</comment>
<dbReference type="Proteomes" id="UP000765160">
    <property type="component" value="Unassembled WGS sequence"/>
</dbReference>